<feature type="transmembrane region" description="Helical" evidence="7">
    <location>
        <begin position="187"/>
        <end position="206"/>
    </location>
</feature>
<comment type="caution">
    <text evidence="8">The sequence shown here is derived from an EMBL/GenBank/DDBJ whole genome shotgun (WGS) entry which is preliminary data.</text>
</comment>
<evidence type="ECO:0000256" key="2">
    <source>
        <dbReference type="ARBA" id="ARBA00005982"/>
    </source>
</evidence>
<feature type="transmembrane region" description="Helical" evidence="7">
    <location>
        <begin position="29"/>
        <end position="48"/>
    </location>
</feature>
<dbReference type="RefSeq" id="WP_386821273.1">
    <property type="nucleotide sequence ID" value="NZ_JBHUIT010000032.1"/>
</dbReference>
<feature type="transmembrane region" description="Helical" evidence="7">
    <location>
        <begin position="282"/>
        <end position="302"/>
    </location>
</feature>
<feature type="transmembrane region" description="Helical" evidence="7">
    <location>
        <begin position="68"/>
        <end position="88"/>
    </location>
</feature>
<keyword evidence="5 7" id="KW-0472">Membrane</keyword>
<organism evidence="8 9">
    <name type="scientific">Luteolibacter algae</name>
    <dbReference type="NCBI Taxonomy" id="454151"/>
    <lineage>
        <taxon>Bacteria</taxon>
        <taxon>Pseudomonadati</taxon>
        <taxon>Verrucomicrobiota</taxon>
        <taxon>Verrucomicrobiia</taxon>
        <taxon>Verrucomicrobiales</taxon>
        <taxon>Verrucomicrobiaceae</taxon>
        <taxon>Luteolibacter</taxon>
    </lineage>
</organism>
<evidence type="ECO:0000256" key="7">
    <source>
        <dbReference type="SAM" id="Phobius"/>
    </source>
</evidence>
<keyword evidence="9" id="KW-1185">Reference proteome</keyword>
<dbReference type="Pfam" id="PF00854">
    <property type="entry name" value="PTR2"/>
    <property type="match status" value="2"/>
</dbReference>
<comment type="similarity">
    <text evidence="2 6">Belongs to the major facilitator superfamily. Proton-dependent oligopeptide transporter (POT/PTR) (TC 2.A.17) family.</text>
</comment>
<evidence type="ECO:0000313" key="8">
    <source>
        <dbReference type="EMBL" id="MFD2257882.1"/>
    </source>
</evidence>
<dbReference type="Proteomes" id="UP001597375">
    <property type="component" value="Unassembled WGS sequence"/>
</dbReference>
<accession>A0ABW5DA76</accession>
<evidence type="ECO:0000256" key="1">
    <source>
        <dbReference type="ARBA" id="ARBA00004141"/>
    </source>
</evidence>
<dbReference type="InterPro" id="IPR018456">
    <property type="entry name" value="PTR2_symporter_CS"/>
</dbReference>
<feature type="transmembrane region" description="Helical" evidence="7">
    <location>
        <begin position="119"/>
        <end position="139"/>
    </location>
</feature>
<feature type="transmembrane region" description="Helical" evidence="7">
    <location>
        <begin position="231"/>
        <end position="251"/>
    </location>
</feature>
<keyword evidence="6" id="KW-0813">Transport</keyword>
<evidence type="ECO:0000256" key="4">
    <source>
        <dbReference type="ARBA" id="ARBA00022989"/>
    </source>
</evidence>
<sequence>MQYRTKPEEIEGMPSGIPHIIGNEAAERFSFYGMKAILAVFLSRYLFLMDGGDGTPMDEARSAELVHLFNGVFYLTPIIGAVLADVFFGKYKVIIWLSIVYCAGHAALAMMGMFGNSEYWLMAGMGLIALGAGGIKPCVSAHVGDQFGARNARLIPRIFNWFYFSINLGAFVSMLLTPWLLEWYGPHWAFGVPGILMAIATFMFWLGRKEFAHVPAGGMAFLKEAFGRDGLIAIFKLTPVYLFVAVFWALFDQTGSTWIFQSEDMDRNFLGFEWLPSQIQSLNSIFVLSFIPLFSLFIYPWVENIWPLSSLRKMGTGFIFMTVAFVLVSLIQVNIDGGGKPNIGWQVLAFALLTISEIMVSIVAMEFAYTQAPRKMKSFIMCFYLAAVALGNFLVAGVNHYIRIPSAAEEQLIEAIGLLPEDWQEDPRTAVLPGYDGISGTEDDFIRRLNAGAKLPLEVPGQEILESAASAITTSAATRGNILPSASEGDKIVSAFKDHWGRPLRYLVLNSTTSRIWSAGADGEWNTKWDVGIIIEKNASESEAEPSWFDQFHPAEPWLAKRRKELGLDQDSSEETVESFALETFSGGQVRLQGASYFWFFSGLMGITAFLFIPFAILYRPKSYLQE</sequence>
<feature type="transmembrane region" description="Helical" evidence="7">
    <location>
        <begin position="314"/>
        <end position="335"/>
    </location>
</feature>
<evidence type="ECO:0000256" key="3">
    <source>
        <dbReference type="ARBA" id="ARBA00022692"/>
    </source>
</evidence>
<reference evidence="9" key="1">
    <citation type="journal article" date="2019" name="Int. J. Syst. Evol. Microbiol.">
        <title>The Global Catalogue of Microorganisms (GCM) 10K type strain sequencing project: providing services to taxonomists for standard genome sequencing and annotation.</title>
        <authorList>
            <consortium name="The Broad Institute Genomics Platform"/>
            <consortium name="The Broad Institute Genome Sequencing Center for Infectious Disease"/>
            <person name="Wu L."/>
            <person name="Ma J."/>
        </authorList>
    </citation>
    <scope>NUCLEOTIDE SEQUENCE [LARGE SCALE GENOMIC DNA]</scope>
    <source>
        <strain evidence="9">CGMCC 4.7106</strain>
    </source>
</reference>
<feature type="transmembrane region" description="Helical" evidence="7">
    <location>
        <begin position="597"/>
        <end position="619"/>
    </location>
</feature>
<name>A0ABW5DA76_9BACT</name>
<dbReference type="InterPro" id="IPR036259">
    <property type="entry name" value="MFS_trans_sf"/>
</dbReference>
<gene>
    <name evidence="8" type="ORF">ACFSSA_14460</name>
</gene>
<dbReference type="PROSITE" id="PS01023">
    <property type="entry name" value="PTR2_2"/>
    <property type="match status" value="1"/>
</dbReference>
<keyword evidence="3 6" id="KW-0812">Transmembrane</keyword>
<proteinExistence type="inferred from homology"/>
<dbReference type="PANTHER" id="PTHR11654">
    <property type="entry name" value="OLIGOPEPTIDE TRANSPORTER-RELATED"/>
    <property type="match status" value="1"/>
</dbReference>
<dbReference type="EMBL" id="JBHUIT010000032">
    <property type="protein sequence ID" value="MFD2257882.1"/>
    <property type="molecule type" value="Genomic_DNA"/>
</dbReference>
<dbReference type="PROSITE" id="PS01022">
    <property type="entry name" value="PTR2_1"/>
    <property type="match status" value="1"/>
</dbReference>
<feature type="transmembrane region" description="Helical" evidence="7">
    <location>
        <begin position="347"/>
        <end position="369"/>
    </location>
</feature>
<feature type="transmembrane region" description="Helical" evidence="7">
    <location>
        <begin position="160"/>
        <end position="181"/>
    </location>
</feature>
<evidence type="ECO:0000256" key="5">
    <source>
        <dbReference type="ARBA" id="ARBA00023136"/>
    </source>
</evidence>
<evidence type="ECO:0000256" key="6">
    <source>
        <dbReference type="RuleBase" id="RU003755"/>
    </source>
</evidence>
<feature type="transmembrane region" description="Helical" evidence="7">
    <location>
        <begin position="381"/>
        <end position="402"/>
    </location>
</feature>
<protein>
    <submittedName>
        <fullName evidence="8">POT family MFS transporter</fullName>
    </submittedName>
</protein>
<dbReference type="Gene3D" id="1.20.1250.20">
    <property type="entry name" value="MFS general substrate transporter like domains"/>
    <property type="match status" value="2"/>
</dbReference>
<feature type="transmembrane region" description="Helical" evidence="7">
    <location>
        <begin position="93"/>
        <end position="113"/>
    </location>
</feature>
<dbReference type="CDD" id="cd17347">
    <property type="entry name" value="MFS_SLC15A1_2_like"/>
    <property type="match status" value="1"/>
</dbReference>
<dbReference type="InterPro" id="IPR000109">
    <property type="entry name" value="POT_fam"/>
</dbReference>
<keyword evidence="4 7" id="KW-1133">Transmembrane helix</keyword>
<comment type="subcellular location">
    <subcellularLocation>
        <location evidence="1 6">Membrane</location>
        <topology evidence="1 6">Multi-pass membrane protein</topology>
    </subcellularLocation>
</comment>
<dbReference type="SUPFAM" id="SSF103473">
    <property type="entry name" value="MFS general substrate transporter"/>
    <property type="match status" value="1"/>
</dbReference>
<evidence type="ECO:0000313" key="9">
    <source>
        <dbReference type="Proteomes" id="UP001597375"/>
    </source>
</evidence>